<comment type="catalytic activity">
    <reaction evidence="11">
        <text>L-aspartate + O2 = iminosuccinate + H2O2</text>
        <dbReference type="Rhea" id="RHEA:25876"/>
        <dbReference type="ChEBI" id="CHEBI:15379"/>
        <dbReference type="ChEBI" id="CHEBI:16240"/>
        <dbReference type="ChEBI" id="CHEBI:29991"/>
        <dbReference type="ChEBI" id="CHEBI:77875"/>
        <dbReference type="EC" id="1.4.3.16"/>
    </reaction>
    <physiologicalReaction direction="left-to-right" evidence="11">
        <dbReference type="Rhea" id="RHEA:25877"/>
    </physiologicalReaction>
</comment>
<dbReference type="SUPFAM" id="SSF56425">
    <property type="entry name" value="Succinate dehydrogenase/fumarate reductase flavoprotein, catalytic domain"/>
    <property type="match status" value="1"/>
</dbReference>
<proteinExistence type="inferred from homology"/>
<comment type="pathway">
    <text evidence="2 13">Cofactor biosynthesis; NAD(+) biosynthesis; iminoaspartate from L-aspartate (oxidase route): step 1/1.</text>
</comment>
<dbReference type="SUPFAM" id="SSF46977">
    <property type="entry name" value="Succinate dehydrogenase/fumarate reductase flavoprotein C-terminal domain"/>
    <property type="match status" value="1"/>
</dbReference>
<dbReference type="InterPro" id="IPR005288">
    <property type="entry name" value="NadB"/>
</dbReference>
<dbReference type="PRINTS" id="PR00368">
    <property type="entry name" value="FADPNR"/>
</dbReference>
<comment type="function">
    <text evidence="10">Catalyzes the oxidation of L-aspartate to iminoaspartate, the first step in the de novo biosynthesis of NAD(+).</text>
</comment>
<evidence type="ECO:0000256" key="4">
    <source>
        <dbReference type="ARBA" id="ARBA00012173"/>
    </source>
</evidence>
<evidence type="ECO:0000256" key="9">
    <source>
        <dbReference type="ARBA" id="ARBA00023002"/>
    </source>
</evidence>
<keyword evidence="6 13" id="KW-0285">Flavoprotein</keyword>
<evidence type="ECO:0000256" key="5">
    <source>
        <dbReference type="ARBA" id="ARBA00021901"/>
    </source>
</evidence>
<dbReference type="SUPFAM" id="SSF51905">
    <property type="entry name" value="FAD/NAD(P)-binding domain"/>
    <property type="match status" value="1"/>
</dbReference>
<evidence type="ECO:0000313" key="16">
    <source>
        <dbReference type="EMBL" id="GAA1778216.1"/>
    </source>
</evidence>
<name>A0ABN2L7P2_9MICO</name>
<sequence length="533" mass="53990">MRAIVVGSGIAGLTAALRADELGHEVVLVAKGALGDGCTAAAQGGIAGAYGPGDSAELHASDTLRAGAGHGDPAAVAALTAGAGAAIDRLVALGTRFDRDTAGRIARGLEAAHTLPRIAHAGGDATGAEISRALVAELRARPRIAVRTGEMLADLLVDDACIIDGPFPPRVVGISLVSGETIEADAVVLATGGAGRLFARTTNPAGATGDGIAAALRVGARIADLEFVQFHPTVLAEGEPFLLTEALRGAGALLIDADGRRFLADVHPDAELAPRDVVARAVAARAAETGAPVRLDATALGAEALAQRFPTVDRELRRRGIDWAREAVPVTPAEHYLMGGIETDRSGRTSLAGLFAVGETARSGVHGANRLASNSLLEGAVFGARAAEALAGTAWSSSGWPVDAWPEETWSFDGGSGAYLDAEPADASRTAPPSGPAFSRPALQQLMWEHAGLLRSEAGLAEAAQVLDGWAAEAAGTAPASGDVRAQEDANLLLLARATVAAARARTGSLGAHHRLDGGAEALRPAPEPIGAR</sequence>
<dbReference type="InterPro" id="IPR037099">
    <property type="entry name" value="Fum_R/Succ_DH_flav-like_C_sf"/>
</dbReference>
<dbReference type="Proteomes" id="UP001500851">
    <property type="component" value="Unassembled WGS sequence"/>
</dbReference>
<evidence type="ECO:0000256" key="11">
    <source>
        <dbReference type="ARBA" id="ARBA00048305"/>
    </source>
</evidence>
<reference evidence="16 17" key="1">
    <citation type="journal article" date="2019" name="Int. J. Syst. Evol. Microbiol.">
        <title>The Global Catalogue of Microorganisms (GCM) 10K type strain sequencing project: providing services to taxonomists for standard genome sequencing and annotation.</title>
        <authorList>
            <consortium name="The Broad Institute Genomics Platform"/>
            <consortium name="The Broad Institute Genome Sequencing Center for Infectious Disease"/>
            <person name="Wu L."/>
            <person name="Ma J."/>
        </authorList>
    </citation>
    <scope>NUCLEOTIDE SEQUENCE [LARGE SCALE GENOMIC DNA]</scope>
    <source>
        <strain evidence="16 17">JCM 14736</strain>
    </source>
</reference>
<dbReference type="PANTHER" id="PTHR42716">
    <property type="entry name" value="L-ASPARTATE OXIDASE"/>
    <property type="match status" value="1"/>
</dbReference>
<evidence type="ECO:0000256" key="13">
    <source>
        <dbReference type="RuleBase" id="RU362049"/>
    </source>
</evidence>
<feature type="domain" description="Fumarate reductase/succinate dehydrogenase flavoprotein-like C-terminal" evidence="15">
    <location>
        <begin position="442"/>
        <end position="517"/>
    </location>
</feature>
<dbReference type="RefSeq" id="WP_344028576.1">
    <property type="nucleotide sequence ID" value="NZ_BAAAOB010000001.1"/>
</dbReference>
<dbReference type="Gene3D" id="1.20.58.100">
    <property type="entry name" value="Fumarate reductase/succinate dehydrogenase flavoprotein-like, C-terminal domain"/>
    <property type="match status" value="1"/>
</dbReference>
<evidence type="ECO:0000256" key="8">
    <source>
        <dbReference type="ARBA" id="ARBA00022827"/>
    </source>
</evidence>
<comment type="similarity">
    <text evidence="3 13">Belongs to the FAD-dependent oxidoreductase 2 family. NadB subfamily.</text>
</comment>
<evidence type="ECO:0000256" key="7">
    <source>
        <dbReference type="ARBA" id="ARBA00022642"/>
    </source>
</evidence>
<protein>
    <recommendedName>
        <fullName evidence="5 12">L-aspartate oxidase</fullName>
        <ecNumber evidence="4 12">1.4.3.16</ecNumber>
    </recommendedName>
</protein>
<keyword evidence="8 13" id="KW-0274">FAD</keyword>
<evidence type="ECO:0000256" key="10">
    <source>
        <dbReference type="ARBA" id="ARBA00029426"/>
    </source>
</evidence>
<dbReference type="NCBIfam" id="TIGR00551">
    <property type="entry name" value="nadB"/>
    <property type="match status" value="1"/>
</dbReference>
<gene>
    <name evidence="16" type="primary">nadB</name>
    <name evidence="16" type="ORF">GCM10009768_03610</name>
</gene>
<dbReference type="EMBL" id="BAAAOB010000001">
    <property type="protein sequence ID" value="GAA1778216.1"/>
    <property type="molecule type" value="Genomic_DNA"/>
</dbReference>
<dbReference type="PANTHER" id="PTHR42716:SF2">
    <property type="entry name" value="L-ASPARTATE OXIDASE, CHLOROPLASTIC"/>
    <property type="match status" value="1"/>
</dbReference>
<feature type="domain" description="FAD-dependent oxidoreductase 2 FAD-binding" evidence="14">
    <location>
        <begin position="3"/>
        <end position="376"/>
    </location>
</feature>
<evidence type="ECO:0000256" key="6">
    <source>
        <dbReference type="ARBA" id="ARBA00022630"/>
    </source>
</evidence>
<evidence type="ECO:0000259" key="14">
    <source>
        <dbReference type="Pfam" id="PF00890"/>
    </source>
</evidence>
<evidence type="ECO:0000259" key="15">
    <source>
        <dbReference type="Pfam" id="PF02910"/>
    </source>
</evidence>
<keyword evidence="17" id="KW-1185">Reference proteome</keyword>
<dbReference type="InterPro" id="IPR003953">
    <property type="entry name" value="FAD-dep_OxRdtase_2_FAD-bd"/>
</dbReference>
<evidence type="ECO:0000256" key="12">
    <source>
        <dbReference type="NCBIfam" id="TIGR00551"/>
    </source>
</evidence>
<dbReference type="Gene3D" id="3.90.700.10">
    <property type="entry name" value="Succinate dehydrogenase/fumarate reductase flavoprotein, catalytic domain"/>
    <property type="match status" value="1"/>
</dbReference>
<evidence type="ECO:0000256" key="1">
    <source>
        <dbReference type="ARBA" id="ARBA00001974"/>
    </source>
</evidence>
<accession>A0ABN2L7P2</accession>
<evidence type="ECO:0000256" key="2">
    <source>
        <dbReference type="ARBA" id="ARBA00004950"/>
    </source>
</evidence>
<evidence type="ECO:0000313" key="17">
    <source>
        <dbReference type="Proteomes" id="UP001500851"/>
    </source>
</evidence>
<dbReference type="Pfam" id="PF02910">
    <property type="entry name" value="Succ_DH_flav_C"/>
    <property type="match status" value="1"/>
</dbReference>
<evidence type="ECO:0000256" key="3">
    <source>
        <dbReference type="ARBA" id="ARBA00008562"/>
    </source>
</evidence>
<dbReference type="Pfam" id="PF00890">
    <property type="entry name" value="FAD_binding_2"/>
    <property type="match status" value="1"/>
</dbReference>
<dbReference type="EC" id="1.4.3.16" evidence="4 12"/>
<keyword evidence="9 13" id="KW-0560">Oxidoreductase</keyword>
<keyword evidence="7 13" id="KW-0662">Pyridine nucleotide biosynthesis</keyword>
<dbReference type="InterPro" id="IPR015939">
    <property type="entry name" value="Fum_Rdtase/Succ_DH_flav-like_C"/>
</dbReference>
<comment type="caution">
    <text evidence="16">The sequence shown here is derived from an EMBL/GenBank/DDBJ whole genome shotgun (WGS) entry which is preliminary data.</text>
</comment>
<dbReference type="InterPro" id="IPR036188">
    <property type="entry name" value="FAD/NAD-bd_sf"/>
</dbReference>
<organism evidence="16 17">
    <name type="scientific">Leucobacter iarius</name>
    <dbReference type="NCBI Taxonomy" id="333963"/>
    <lineage>
        <taxon>Bacteria</taxon>
        <taxon>Bacillati</taxon>
        <taxon>Actinomycetota</taxon>
        <taxon>Actinomycetes</taxon>
        <taxon>Micrococcales</taxon>
        <taxon>Microbacteriaceae</taxon>
        <taxon>Leucobacter</taxon>
    </lineage>
</organism>
<dbReference type="InterPro" id="IPR027477">
    <property type="entry name" value="Succ_DH/fumarate_Rdtase_cat_sf"/>
</dbReference>
<dbReference type="Gene3D" id="3.50.50.60">
    <property type="entry name" value="FAD/NAD(P)-binding domain"/>
    <property type="match status" value="1"/>
</dbReference>
<comment type="cofactor">
    <cofactor evidence="1 13">
        <name>FAD</name>
        <dbReference type="ChEBI" id="CHEBI:57692"/>
    </cofactor>
</comment>
<comment type="subcellular location">
    <subcellularLocation>
        <location evidence="13">Cytoplasm</location>
    </subcellularLocation>
</comment>